<evidence type="ECO:0000313" key="2">
    <source>
        <dbReference type="Proteomes" id="UP000805193"/>
    </source>
</evidence>
<reference evidence="1 2" key="1">
    <citation type="journal article" date="2020" name="Cell">
        <title>Large-Scale Comparative Analyses of Tick Genomes Elucidate Their Genetic Diversity and Vector Capacities.</title>
        <authorList>
            <consortium name="Tick Genome and Microbiome Consortium (TIGMIC)"/>
            <person name="Jia N."/>
            <person name="Wang J."/>
            <person name="Shi W."/>
            <person name="Du L."/>
            <person name="Sun Y."/>
            <person name="Zhan W."/>
            <person name="Jiang J.F."/>
            <person name="Wang Q."/>
            <person name="Zhang B."/>
            <person name="Ji P."/>
            <person name="Bell-Sakyi L."/>
            <person name="Cui X.M."/>
            <person name="Yuan T.T."/>
            <person name="Jiang B.G."/>
            <person name="Yang W.F."/>
            <person name="Lam T.T."/>
            <person name="Chang Q.C."/>
            <person name="Ding S.J."/>
            <person name="Wang X.J."/>
            <person name="Zhu J.G."/>
            <person name="Ruan X.D."/>
            <person name="Zhao L."/>
            <person name="Wei J.T."/>
            <person name="Ye R.Z."/>
            <person name="Que T.C."/>
            <person name="Du C.H."/>
            <person name="Zhou Y.H."/>
            <person name="Cheng J.X."/>
            <person name="Dai P.F."/>
            <person name="Guo W.B."/>
            <person name="Han X.H."/>
            <person name="Huang E.J."/>
            <person name="Li L.F."/>
            <person name="Wei W."/>
            <person name="Gao Y.C."/>
            <person name="Liu J.Z."/>
            <person name="Shao H.Z."/>
            <person name="Wang X."/>
            <person name="Wang C.C."/>
            <person name="Yang T.C."/>
            <person name="Huo Q.B."/>
            <person name="Li W."/>
            <person name="Chen H.Y."/>
            <person name="Chen S.E."/>
            <person name="Zhou L.G."/>
            <person name="Ni X.B."/>
            <person name="Tian J.H."/>
            <person name="Sheng Y."/>
            <person name="Liu T."/>
            <person name="Pan Y.S."/>
            <person name="Xia L.Y."/>
            <person name="Li J."/>
            <person name="Zhao F."/>
            <person name="Cao W.C."/>
        </authorList>
    </citation>
    <scope>NUCLEOTIDE SEQUENCE [LARGE SCALE GENOMIC DNA]</scope>
    <source>
        <strain evidence="1">Iper-2018</strain>
    </source>
</reference>
<gene>
    <name evidence="1" type="ORF">HPB47_028098</name>
</gene>
<accession>A0AC60PU56</accession>
<sequence>MTEVWAVTLKSTDGVRRTLATPELTVKGRLCLTIDPENQDVRIKLLWLLFNVLDDDVRAALAPYKTALEVVREM</sequence>
<dbReference type="EMBL" id="JABSTQ010009946">
    <property type="protein sequence ID" value="KAG0424689.1"/>
    <property type="molecule type" value="Genomic_DNA"/>
</dbReference>
<evidence type="ECO:0000313" key="1">
    <source>
        <dbReference type="EMBL" id="KAG0424689.1"/>
    </source>
</evidence>
<keyword evidence="2" id="KW-1185">Reference proteome</keyword>
<name>A0AC60PU56_IXOPE</name>
<dbReference type="Proteomes" id="UP000805193">
    <property type="component" value="Unassembled WGS sequence"/>
</dbReference>
<proteinExistence type="predicted"/>
<organism evidence="1 2">
    <name type="scientific">Ixodes persulcatus</name>
    <name type="common">Taiga tick</name>
    <dbReference type="NCBI Taxonomy" id="34615"/>
    <lineage>
        <taxon>Eukaryota</taxon>
        <taxon>Metazoa</taxon>
        <taxon>Ecdysozoa</taxon>
        <taxon>Arthropoda</taxon>
        <taxon>Chelicerata</taxon>
        <taxon>Arachnida</taxon>
        <taxon>Acari</taxon>
        <taxon>Parasitiformes</taxon>
        <taxon>Ixodida</taxon>
        <taxon>Ixodoidea</taxon>
        <taxon>Ixodidae</taxon>
        <taxon>Ixodinae</taxon>
        <taxon>Ixodes</taxon>
    </lineage>
</organism>
<comment type="caution">
    <text evidence="1">The sequence shown here is derived from an EMBL/GenBank/DDBJ whole genome shotgun (WGS) entry which is preliminary data.</text>
</comment>
<protein>
    <submittedName>
        <fullName evidence="1">Uncharacterized protein</fullName>
    </submittedName>
</protein>